<keyword evidence="2" id="KW-0808">Transferase</keyword>
<dbReference type="PANTHER" id="PTHR43712">
    <property type="entry name" value="PUTATIVE (AFU_ORTHOLOGUE AFUA_4G14580)-RELATED"/>
    <property type="match status" value="1"/>
</dbReference>
<feature type="domain" description="O-methyltransferase dimerisation" evidence="5">
    <location>
        <begin position="27"/>
        <end position="96"/>
    </location>
</feature>
<evidence type="ECO:0000259" key="5">
    <source>
        <dbReference type="Pfam" id="PF08100"/>
    </source>
</evidence>
<evidence type="ECO:0000259" key="4">
    <source>
        <dbReference type="Pfam" id="PF00891"/>
    </source>
</evidence>
<protein>
    <submittedName>
        <fullName evidence="6">Hydroxyneurosporene methyltransferase</fullName>
    </submittedName>
</protein>
<dbReference type="InterPro" id="IPR001077">
    <property type="entry name" value="COMT_C"/>
</dbReference>
<dbReference type="PANTHER" id="PTHR43712:SF2">
    <property type="entry name" value="O-METHYLTRANSFERASE CICE"/>
    <property type="match status" value="1"/>
</dbReference>
<dbReference type="GO" id="GO:0008168">
    <property type="term" value="F:methyltransferase activity"/>
    <property type="evidence" value="ECO:0007669"/>
    <property type="project" value="UniProtKB-KW"/>
</dbReference>
<gene>
    <name evidence="6" type="ORF">KV110_22890</name>
</gene>
<dbReference type="PROSITE" id="PS51683">
    <property type="entry name" value="SAM_OMT_II"/>
    <property type="match status" value="1"/>
</dbReference>
<evidence type="ECO:0000256" key="1">
    <source>
        <dbReference type="ARBA" id="ARBA00022603"/>
    </source>
</evidence>
<dbReference type="InterPro" id="IPR012967">
    <property type="entry name" value="COMT_dimerisation"/>
</dbReference>
<accession>A0ABX8RFS0</accession>
<dbReference type="PIRSF" id="PIRSF005739">
    <property type="entry name" value="O-mtase"/>
    <property type="match status" value="1"/>
</dbReference>
<dbReference type="Proteomes" id="UP000694257">
    <property type="component" value="Chromosome"/>
</dbReference>
<reference evidence="6 7" key="1">
    <citation type="submission" date="2021-07" db="EMBL/GenBank/DDBJ databases">
        <title>Whole Genome Sequence of Nocardia Iowensis.</title>
        <authorList>
            <person name="Lamm A."/>
            <person name="Collins-Fairclough A.M."/>
            <person name="Bunk B."/>
            <person name="Sproer C."/>
        </authorList>
    </citation>
    <scope>NUCLEOTIDE SEQUENCE [LARGE SCALE GENOMIC DNA]</scope>
    <source>
        <strain evidence="6 7">NRRL 5646</strain>
    </source>
</reference>
<keyword evidence="1 6" id="KW-0489">Methyltransferase</keyword>
<dbReference type="GO" id="GO:0032259">
    <property type="term" value="P:methylation"/>
    <property type="evidence" value="ECO:0007669"/>
    <property type="project" value="UniProtKB-KW"/>
</dbReference>
<keyword evidence="7" id="KW-1185">Reference proteome</keyword>
<dbReference type="EMBL" id="CP078145">
    <property type="protein sequence ID" value="QXN88447.1"/>
    <property type="molecule type" value="Genomic_DNA"/>
</dbReference>
<dbReference type="Pfam" id="PF00891">
    <property type="entry name" value="Methyltransf_2"/>
    <property type="match status" value="1"/>
</dbReference>
<feature type="domain" description="O-methyltransferase C-terminal" evidence="4">
    <location>
        <begin position="126"/>
        <end position="322"/>
    </location>
</feature>
<dbReference type="Pfam" id="PF08100">
    <property type="entry name" value="Dimerisation"/>
    <property type="match status" value="1"/>
</dbReference>
<sequence>MPDTTTTKARNSRAAMPIATLAATADYAFAFAVRAAARLGVADHLADGQRHVTELAEAVGVQPDPLYRLLRALAVKGIFAEPRPRIFELTPSAQLLRTEHPFSLRDVYSGAGADVRAWGAFDYSLRTGAAAFERVHGCDLATYRSRNPIEDAELDRAQHAGTRLDLLTLIRGYPWAAARTVVDVGGGTGALIFALLQRFSAMRGTLFDLPHVVAQARPEQYGADVAARCVLVGGDFFDSVPAGADLYVLKTVVGGWDDEHVVAILRTVRAAMRQDSTLLVLEPIMGYGEEFTLGNVVHLRTLLLYGGLDRTMDDYERLLASARLRPTQVIPRVTLPIVEVVAQ</sequence>
<name>A0ABX8RFS0_NOCIO</name>
<organism evidence="6 7">
    <name type="scientific">Nocardia iowensis</name>
    <dbReference type="NCBI Taxonomy" id="204891"/>
    <lineage>
        <taxon>Bacteria</taxon>
        <taxon>Bacillati</taxon>
        <taxon>Actinomycetota</taxon>
        <taxon>Actinomycetes</taxon>
        <taxon>Mycobacteriales</taxon>
        <taxon>Nocardiaceae</taxon>
        <taxon>Nocardia</taxon>
    </lineage>
</organism>
<evidence type="ECO:0000256" key="3">
    <source>
        <dbReference type="ARBA" id="ARBA00022691"/>
    </source>
</evidence>
<evidence type="ECO:0000313" key="7">
    <source>
        <dbReference type="Proteomes" id="UP000694257"/>
    </source>
</evidence>
<dbReference type="CDD" id="cd02440">
    <property type="entry name" value="AdoMet_MTases"/>
    <property type="match status" value="1"/>
</dbReference>
<keyword evidence="3" id="KW-0949">S-adenosyl-L-methionine</keyword>
<dbReference type="RefSeq" id="WP_218469330.1">
    <property type="nucleotide sequence ID" value="NZ_BAABJN010000008.1"/>
</dbReference>
<evidence type="ECO:0000256" key="2">
    <source>
        <dbReference type="ARBA" id="ARBA00022679"/>
    </source>
</evidence>
<dbReference type="InterPro" id="IPR016461">
    <property type="entry name" value="COMT-like"/>
</dbReference>
<proteinExistence type="predicted"/>
<evidence type="ECO:0000313" key="6">
    <source>
        <dbReference type="EMBL" id="QXN88447.1"/>
    </source>
</evidence>